<dbReference type="SMART" id="SM00184">
    <property type="entry name" value="RING"/>
    <property type="match status" value="1"/>
</dbReference>
<evidence type="ECO:0000313" key="5">
    <source>
        <dbReference type="EMBL" id="OMJ73616.1"/>
    </source>
</evidence>
<keyword evidence="2" id="KW-0472">Membrane</keyword>
<feature type="domain" description="RING-type" evidence="3">
    <location>
        <begin position="287"/>
        <end position="329"/>
    </location>
</feature>
<gene>
    <name evidence="5" type="ORF">SteCoe_27661</name>
</gene>
<feature type="transmembrane region" description="Helical" evidence="2">
    <location>
        <begin position="40"/>
        <end position="61"/>
    </location>
</feature>
<keyword evidence="2" id="KW-1133">Transmembrane helix</keyword>
<proteinExistence type="predicted"/>
<dbReference type="GO" id="GO:0008270">
    <property type="term" value="F:zinc ion binding"/>
    <property type="evidence" value="ECO:0007669"/>
    <property type="project" value="UniProtKB-KW"/>
</dbReference>
<evidence type="ECO:0000256" key="1">
    <source>
        <dbReference type="PROSITE-ProRule" id="PRU00175"/>
    </source>
</evidence>
<evidence type="ECO:0000259" key="4">
    <source>
        <dbReference type="PROSITE" id="PS51140"/>
    </source>
</evidence>
<dbReference type="Gene3D" id="3.30.40.10">
    <property type="entry name" value="Zinc/RING finger domain, C3HC4 (zinc finger)"/>
    <property type="match status" value="1"/>
</dbReference>
<dbReference type="CDD" id="cd14376">
    <property type="entry name" value="CUE_AUP1_AMFR_like"/>
    <property type="match status" value="1"/>
</dbReference>
<evidence type="ECO:0000313" key="6">
    <source>
        <dbReference type="Proteomes" id="UP000187209"/>
    </source>
</evidence>
<dbReference type="GO" id="GO:0043130">
    <property type="term" value="F:ubiquitin binding"/>
    <property type="evidence" value="ECO:0007669"/>
    <property type="project" value="InterPro"/>
</dbReference>
<dbReference type="OrthoDB" id="321871at2759"/>
<evidence type="ECO:0008006" key="7">
    <source>
        <dbReference type="Google" id="ProtNLM"/>
    </source>
</evidence>
<protein>
    <recommendedName>
        <fullName evidence="7">RING-type domain-containing protein</fullName>
    </recommendedName>
</protein>
<organism evidence="5 6">
    <name type="scientific">Stentor coeruleus</name>
    <dbReference type="NCBI Taxonomy" id="5963"/>
    <lineage>
        <taxon>Eukaryota</taxon>
        <taxon>Sar</taxon>
        <taxon>Alveolata</taxon>
        <taxon>Ciliophora</taxon>
        <taxon>Postciliodesmatophora</taxon>
        <taxon>Heterotrichea</taxon>
        <taxon>Heterotrichida</taxon>
        <taxon>Stentoridae</taxon>
        <taxon>Stentor</taxon>
    </lineage>
</organism>
<dbReference type="Pfam" id="PF13639">
    <property type="entry name" value="zf-RING_2"/>
    <property type="match status" value="1"/>
</dbReference>
<dbReference type="InterPro" id="IPR013083">
    <property type="entry name" value="Znf_RING/FYVE/PHD"/>
</dbReference>
<feature type="transmembrane region" description="Helical" evidence="2">
    <location>
        <begin position="110"/>
        <end position="132"/>
    </location>
</feature>
<dbReference type="AlphaFoldDB" id="A0A1R2BA32"/>
<evidence type="ECO:0000256" key="2">
    <source>
        <dbReference type="SAM" id="Phobius"/>
    </source>
</evidence>
<feature type="transmembrane region" description="Helical" evidence="2">
    <location>
        <begin position="144"/>
        <end position="164"/>
    </location>
</feature>
<keyword evidence="1" id="KW-0863">Zinc-finger</keyword>
<keyword evidence="1" id="KW-0862">Zinc</keyword>
<sequence length="398" mass="46362">MHSPRFLTGLCLCNLAVWLLAILPNIYFKGLSYTLISLKSSPYCFVSCLLLFASIADFILFGMHKMCFYYLGILVASERRLILSNYVKDNSPLMLTIIILGESNRNSVEAMIWAIVLMIFACMKAFCVIIITRLQDNKLRNLEEINKIIYFMNISFILFTIGIFKEAGISHLIMLNFEAVFIFKDTSLAYYQLSKTKIIPGSTELFLQILESLFKIIQWVQIAILYGDLFTTNPIEFLLIIKLHGYFSMLLTQTKQYLKYKSSIQQFMMKYPALSASELSDFGEEKCCVCWDLLNTGRSCKITCGHILHIECIYKWMLRNTDRNCPMCKQTFLQPDNNRNLMPWYSWFMRLLHRESRITEDDIRRLREVFPNLSEQEVIREIERTGSVQNAIESLLGD</sequence>
<keyword evidence="2" id="KW-0812">Transmembrane</keyword>
<dbReference type="InterPro" id="IPR003892">
    <property type="entry name" value="CUE"/>
</dbReference>
<reference evidence="5 6" key="1">
    <citation type="submission" date="2016-11" db="EMBL/GenBank/DDBJ databases">
        <title>The macronuclear genome of Stentor coeruleus: a giant cell with tiny introns.</title>
        <authorList>
            <person name="Slabodnick M."/>
            <person name="Ruby J.G."/>
            <person name="Reiff S.B."/>
            <person name="Swart E.C."/>
            <person name="Gosai S."/>
            <person name="Prabakaran S."/>
            <person name="Witkowska E."/>
            <person name="Larue G.E."/>
            <person name="Fisher S."/>
            <person name="Freeman R.M."/>
            <person name="Gunawardena J."/>
            <person name="Chu W."/>
            <person name="Stover N.A."/>
            <person name="Gregory B.D."/>
            <person name="Nowacki M."/>
            <person name="Derisi J."/>
            <person name="Roy S.W."/>
            <person name="Marshall W.F."/>
            <person name="Sood P."/>
        </authorList>
    </citation>
    <scope>NUCLEOTIDE SEQUENCE [LARGE SCALE GENOMIC DNA]</scope>
    <source>
        <strain evidence="5">WM001</strain>
    </source>
</reference>
<dbReference type="PROSITE" id="PS50089">
    <property type="entry name" value="ZF_RING_2"/>
    <property type="match status" value="1"/>
</dbReference>
<dbReference type="SUPFAM" id="SSF57850">
    <property type="entry name" value="RING/U-box"/>
    <property type="match status" value="1"/>
</dbReference>
<keyword evidence="1" id="KW-0479">Metal-binding</keyword>
<feature type="transmembrane region" description="Helical" evidence="2">
    <location>
        <begin position="7"/>
        <end position="28"/>
    </location>
</feature>
<dbReference type="EMBL" id="MPUH01000809">
    <property type="protein sequence ID" value="OMJ73616.1"/>
    <property type="molecule type" value="Genomic_DNA"/>
</dbReference>
<name>A0A1R2BA32_9CILI</name>
<feature type="domain" description="CUE" evidence="4">
    <location>
        <begin position="358"/>
        <end position="398"/>
    </location>
</feature>
<comment type="caution">
    <text evidence="5">The sequence shown here is derived from an EMBL/GenBank/DDBJ whole genome shotgun (WGS) entry which is preliminary data.</text>
</comment>
<dbReference type="Proteomes" id="UP000187209">
    <property type="component" value="Unassembled WGS sequence"/>
</dbReference>
<dbReference type="PROSITE" id="PS51140">
    <property type="entry name" value="CUE"/>
    <property type="match status" value="1"/>
</dbReference>
<dbReference type="InterPro" id="IPR047126">
    <property type="entry name" value="RNF141-like"/>
</dbReference>
<evidence type="ECO:0000259" key="3">
    <source>
        <dbReference type="PROSITE" id="PS50089"/>
    </source>
</evidence>
<dbReference type="InterPro" id="IPR001841">
    <property type="entry name" value="Znf_RING"/>
</dbReference>
<accession>A0A1R2BA32</accession>
<dbReference type="PANTHER" id="PTHR12109">
    <property type="entry name" value="RING FINGER PROTEIN 141-RELATED"/>
    <property type="match status" value="1"/>
</dbReference>
<keyword evidence="6" id="KW-1185">Reference proteome</keyword>